<evidence type="ECO:0000313" key="2">
    <source>
        <dbReference type="Proteomes" id="UP000266177"/>
    </source>
</evidence>
<reference evidence="1 2" key="1">
    <citation type="submission" date="2018-09" db="EMBL/GenBank/DDBJ databases">
        <title>Paenibacillus SK2017-BO5.</title>
        <authorList>
            <person name="Piskunova J.V."/>
            <person name="Dubiley S.A."/>
            <person name="Severinov K.V."/>
        </authorList>
    </citation>
    <scope>NUCLEOTIDE SEQUENCE [LARGE SCALE GENOMIC DNA]</scope>
    <source>
        <strain evidence="1 2">BO5</strain>
    </source>
</reference>
<sequence length="60" mass="7207">MIIEHEEHEFLNYENHPRCGIVATCAESYKESAKRQGMREMEHVLFHIKALQEEKYDKQT</sequence>
<evidence type="ECO:0000313" key="1">
    <source>
        <dbReference type="EMBL" id="RJG19153.1"/>
    </source>
</evidence>
<comment type="caution">
    <text evidence="1">The sequence shown here is derived from an EMBL/GenBank/DDBJ whole genome shotgun (WGS) entry which is preliminary data.</text>
</comment>
<organism evidence="1 2">
    <name type="scientific">Paenibacillus thiaminolyticus</name>
    <name type="common">Bacillus thiaminolyticus</name>
    <dbReference type="NCBI Taxonomy" id="49283"/>
    <lineage>
        <taxon>Bacteria</taxon>
        <taxon>Bacillati</taxon>
        <taxon>Bacillota</taxon>
        <taxon>Bacilli</taxon>
        <taxon>Bacillales</taxon>
        <taxon>Paenibacillaceae</taxon>
        <taxon>Paenibacillus</taxon>
    </lineage>
</organism>
<dbReference type="Proteomes" id="UP000266177">
    <property type="component" value="Unassembled WGS sequence"/>
</dbReference>
<dbReference type="EMBL" id="QYZD01000039">
    <property type="protein sequence ID" value="RJG19153.1"/>
    <property type="molecule type" value="Genomic_DNA"/>
</dbReference>
<protein>
    <submittedName>
        <fullName evidence="1">Uncharacterized protein</fullName>
    </submittedName>
</protein>
<name>A0A3A3GEV6_PANTH</name>
<dbReference type="AlphaFoldDB" id="A0A3A3GEV6"/>
<gene>
    <name evidence="1" type="ORF">DQX05_26185</name>
</gene>
<accession>A0A3A3GEV6</accession>
<proteinExistence type="predicted"/>